<reference evidence="2" key="1">
    <citation type="journal article" date="2014" name="Nat. Commun.">
        <title>Genomic adaptations of the halophilic Dead Sea filamentous fungus Eurotium rubrum.</title>
        <authorList>
            <person name="Kis-Papo T."/>
            <person name="Weig A.R."/>
            <person name="Riley R."/>
            <person name="Persoh D."/>
            <person name="Salamov A."/>
            <person name="Sun H."/>
            <person name="Lipzen A."/>
            <person name="Wasser S.P."/>
            <person name="Rambold G."/>
            <person name="Grigoriev I.V."/>
            <person name="Nevo E."/>
        </authorList>
    </citation>
    <scope>NUCLEOTIDE SEQUENCE [LARGE SCALE GENOMIC DNA]</scope>
    <source>
        <strain evidence="2">CBS 135680</strain>
    </source>
</reference>
<keyword evidence="2" id="KW-1185">Reference proteome</keyword>
<dbReference type="HOGENOM" id="CLU_903092_0_0_1"/>
<evidence type="ECO:0000313" key="1">
    <source>
        <dbReference type="EMBL" id="EYE94408.1"/>
    </source>
</evidence>
<organism evidence="1 2">
    <name type="scientific">Aspergillus ruber (strain CBS 135680)</name>
    <dbReference type="NCBI Taxonomy" id="1388766"/>
    <lineage>
        <taxon>Eukaryota</taxon>
        <taxon>Fungi</taxon>
        <taxon>Dikarya</taxon>
        <taxon>Ascomycota</taxon>
        <taxon>Pezizomycotina</taxon>
        <taxon>Eurotiomycetes</taxon>
        <taxon>Eurotiomycetidae</taxon>
        <taxon>Eurotiales</taxon>
        <taxon>Aspergillaceae</taxon>
        <taxon>Aspergillus</taxon>
        <taxon>Aspergillus subgen. Aspergillus</taxon>
    </lineage>
</organism>
<dbReference type="OrthoDB" id="5371738at2759"/>
<protein>
    <submittedName>
        <fullName evidence="1">Uncharacterized protein</fullName>
    </submittedName>
</protein>
<dbReference type="GeneID" id="63695336"/>
<proteinExistence type="predicted"/>
<dbReference type="EMBL" id="KK088426">
    <property type="protein sequence ID" value="EYE94408.1"/>
    <property type="molecule type" value="Genomic_DNA"/>
</dbReference>
<dbReference type="AlphaFoldDB" id="A0A017SBI3"/>
<dbReference type="STRING" id="1388766.A0A017SBI3"/>
<sequence length="308" mass="35543">MADISKSGNKALIMTFSHGDYDSVSGLCIGIIVTSTFEDDRLLKLSQMASIFLKYPDVKTTIYMTSYYSGHWVETTEFQGRDLKPVVLTAVERKTRSAPPGLTFLLKFLCQTKMPPETSAMAMDSRLCLQTQSHKRSFRKELGIVYITTRKITICFRPLTPHRREIVKGLEQDSWTQDDPEILMGFNKDFRDHGRLQENKARSALFPEYQIMEHPTLMHSIHEFYNGTLDDEKKLHPHRLLISRLRINKQAIQYARTLGLYRHPGIEQWTMAQTSKKYDTATFKDFFDRVAESRLSHVVADPNGKKSP</sequence>
<evidence type="ECO:0000313" key="2">
    <source>
        <dbReference type="Proteomes" id="UP000019804"/>
    </source>
</evidence>
<dbReference type="Proteomes" id="UP000019804">
    <property type="component" value="Unassembled WGS sequence"/>
</dbReference>
<accession>A0A017SBI3</accession>
<name>A0A017SBI3_ASPRC</name>
<dbReference type="RefSeq" id="XP_040638096.1">
    <property type="nucleotide sequence ID" value="XM_040780212.1"/>
</dbReference>
<gene>
    <name evidence="1" type="ORF">EURHEDRAFT_403371</name>
</gene>